<keyword evidence="10" id="KW-0807">Transducer</keyword>
<feature type="region of interest" description="Disordered" evidence="11">
    <location>
        <begin position="18"/>
        <end position="135"/>
    </location>
</feature>
<evidence type="ECO:0000256" key="7">
    <source>
        <dbReference type="ARBA" id="ARBA00023136"/>
    </source>
</evidence>
<keyword evidence="7 12" id="KW-0472">Membrane</keyword>
<evidence type="ECO:0000256" key="8">
    <source>
        <dbReference type="ARBA" id="ARBA00023157"/>
    </source>
</evidence>
<sequence>MGNNQIPTVSYEVTHQQLAQAAGGSESNNNNPRPNLAAGKTSPSGNGGTLPLTGCAGQPNQLATSPLLPHHHHQPAATRTLQEVPPAHHNNQATKQPPTVGHLMATPTGGLPSGGGSTLNISSTPNPHAQVSKRKETLEAKRERKAAKTLAIITGAFVVCWLPFFLTALLLPLCESCSINDTVASLFLWLGYFNSTLNPVIYTIFSPEFRQAFKRILFGSHRSTNYRRGQL</sequence>
<dbReference type="GO" id="GO:0071880">
    <property type="term" value="P:adenylate cyclase-activating adrenergic receptor signaling pathway"/>
    <property type="evidence" value="ECO:0007669"/>
    <property type="project" value="TreeGrafter"/>
</dbReference>
<dbReference type="GO" id="GO:0005886">
    <property type="term" value="C:plasma membrane"/>
    <property type="evidence" value="ECO:0007669"/>
    <property type="project" value="UniProtKB-SubCell"/>
</dbReference>
<dbReference type="PRINTS" id="PR00237">
    <property type="entry name" value="GPCRRHODOPSN"/>
</dbReference>
<reference evidence="15" key="1">
    <citation type="submission" date="2013-09" db="EMBL/GenBank/DDBJ databases">
        <title>The Genome Sequence of Anopheles culicifacies species A.</title>
        <authorList>
            <consortium name="The Broad Institute Genomics Platform"/>
            <person name="Neafsey D.E."/>
            <person name="Besansky N."/>
            <person name="Howell P."/>
            <person name="Walton C."/>
            <person name="Young S.K."/>
            <person name="Zeng Q."/>
            <person name="Gargeya S."/>
            <person name="Fitzgerald M."/>
            <person name="Haas B."/>
            <person name="Abouelleil A."/>
            <person name="Allen A.W."/>
            <person name="Alvarado L."/>
            <person name="Arachchi H.M."/>
            <person name="Berlin A.M."/>
            <person name="Chapman S.B."/>
            <person name="Gainer-Dewar J."/>
            <person name="Goldberg J."/>
            <person name="Griggs A."/>
            <person name="Gujja S."/>
            <person name="Hansen M."/>
            <person name="Howarth C."/>
            <person name="Imamovic A."/>
            <person name="Ireland A."/>
            <person name="Larimer J."/>
            <person name="McCowan C."/>
            <person name="Murphy C."/>
            <person name="Pearson M."/>
            <person name="Poon T.W."/>
            <person name="Priest M."/>
            <person name="Roberts A."/>
            <person name="Saif S."/>
            <person name="Shea T."/>
            <person name="Sisk P."/>
            <person name="Sykes S."/>
            <person name="Wortman J."/>
            <person name="Nusbaum C."/>
            <person name="Birren B."/>
        </authorList>
    </citation>
    <scope>NUCLEOTIDE SEQUENCE [LARGE SCALE GENOMIC DNA]</scope>
    <source>
        <strain evidence="15">A-37</strain>
    </source>
</reference>
<evidence type="ECO:0000256" key="6">
    <source>
        <dbReference type="ARBA" id="ARBA00023040"/>
    </source>
</evidence>
<comment type="similarity">
    <text evidence="2">Belongs to the G-protein coupled receptor 1 family.</text>
</comment>
<evidence type="ECO:0000256" key="3">
    <source>
        <dbReference type="ARBA" id="ARBA00022475"/>
    </source>
</evidence>
<dbReference type="EMBL" id="AXCM01019332">
    <property type="status" value="NOT_ANNOTATED_CDS"/>
    <property type="molecule type" value="Genomic_DNA"/>
</dbReference>
<dbReference type="GO" id="GO:0043410">
    <property type="term" value="P:positive regulation of MAPK cascade"/>
    <property type="evidence" value="ECO:0007669"/>
    <property type="project" value="TreeGrafter"/>
</dbReference>
<keyword evidence="3" id="KW-1003">Cell membrane</keyword>
<dbReference type="Proteomes" id="UP000075883">
    <property type="component" value="Unassembled WGS sequence"/>
</dbReference>
<evidence type="ECO:0000256" key="4">
    <source>
        <dbReference type="ARBA" id="ARBA00022692"/>
    </source>
</evidence>
<protein>
    <recommendedName>
        <fullName evidence="13">G-protein coupled receptors family 1 profile domain-containing protein</fullName>
    </recommendedName>
</protein>
<evidence type="ECO:0000256" key="12">
    <source>
        <dbReference type="SAM" id="Phobius"/>
    </source>
</evidence>
<dbReference type="AlphaFoldDB" id="A0A182MIW6"/>
<evidence type="ECO:0000313" key="15">
    <source>
        <dbReference type="Proteomes" id="UP000075883"/>
    </source>
</evidence>
<keyword evidence="9" id="KW-0675">Receptor</keyword>
<evidence type="ECO:0000256" key="5">
    <source>
        <dbReference type="ARBA" id="ARBA00022989"/>
    </source>
</evidence>
<feature type="domain" description="G-protein coupled receptors family 1 profile" evidence="13">
    <location>
        <begin position="131"/>
        <end position="202"/>
    </location>
</feature>
<dbReference type="PANTHER" id="PTHR24248">
    <property type="entry name" value="ADRENERGIC RECEPTOR-RELATED G-PROTEIN COUPLED RECEPTOR"/>
    <property type="match status" value="1"/>
</dbReference>
<feature type="compositionally biased region" description="Polar residues" evidence="11">
    <location>
        <begin position="18"/>
        <end position="33"/>
    </location>
</feature>
<evidence type="ECO:0000256" key="11">
    <source>
        <dbReference type="SAM" id="MobiDB-lite"/>
    </source>
</evidence>
<dbReference type="PROSITE" id="PS50262">
    <property type="entry name" value="G_PROTEIN_RECEP_F1_2"/>
    <property type="match status" value="1"/>
</dbReference>
<evidence type="ECO:0000256" key="1">
    <source>
        <dbReference type="ARBA" id="ARBA00004651"/>
    </source>
</evidence>
<feature type="compositionally biased region" description="Polar residues" evidence="11">
    <location>
        <begin position="120"/>
        <end position="129"/>
    </location>
</feature>
<evidence type="ECO:0000259" key="13">
    <source>
        <dbReference type="PROSITE" id="PS50262"/>
    </source>
</evidence>
<organism evidence="14 15">
    <name type="scientific">Anopheles culicifacies</name>
    <dbReference type="NCBI Taxonomy" id="139723"/>
    <lineage>
        <taxon>Eukaryota</taxon>
        <taxon>Metazoa</taxon>
        <taxon>Ecdysozoa</taxon>
        <taxon>Arthropoda</taxon>
        <taxon>Hexapoda</taxon>
        <taxon>Insecta</taxon>
        <taxon>Pterygota</taxon>
        <taxon>Neoptera</taxon>
        <taxon>Endopterygota</taxon>
        <taxon>Diptera</taxon>
        <taxon>Nematocera</taxon>
        <taxon>Culicoidea</taxon>
        <taxon>Culicidae</taxon>
        <taxon>Anophelinae</taxon>
        <taxon>Anopheles</taxon>
        <taxon>culicifacies species complex</taxon>
    </lineage>
</organism>
<dbReference type="InterPro" id="IPR000276">
    <property type="entry name" value="GPCR_Rhodpsn"/>
</dbReference>
<dbReference type="VEuPathDB" id="VectorBase:ACUA019340"/>
<reference evidence="14" key="2">
    <citation type="submission" date="2020-05" db="UniProtKB">
        <authorList>
            <consortium name="EnsemblMetazoa"/>
        </authorList>
    </citation>
    <scope>IDENTIFICATION</scope>
    <source>
        <strain evidence="14">A-37</strain>
    </source>
</reference>
<keyword evidence="15" id="KW-1185">Reference proteome</keyword>
<dbReference type="Gene3D" id="1.20.1070.10">
    <property type="entry name" value="Rhodopsin 7-helix transmembrane proteins"/>
    <property type="match status" value="1"/>
</dbReference>
<evidence type="ECO:0000256" key="10">
    <source>
        <dbReference type="ARBA" id="ARBA00023224"/>
    </source>
</evidence>
<feature type="transmembrane region" description="Helical" evidence="12">
    <location>
        <begin position="150"/>
        <end position="171"/>
    </location>
</feature>
<dbReference type="GO" id="GO:0004993">
    <property type="term" value="F:G protein-coupled serotonin receptor activity"/>
    <property type="evidence" value="ECO:0007669"/>
    <property type="project" value="UniProtKB-ARBA"/>
</dbReference>
<evidence type="ECO:0000313" key="14">
    <source>
        <dbReference type="EnsemblMetazoa" id="ACUA019340-PA"/>
    </source>
</evidence>
<keyword evidence="5 12" id="KW-1133">Transmembrane helix</keyword>
<keyword evidence="8" id="KW-1015">Disulfide bond</keyword>
<proteinExistence type="inferred from homology"/>
<accession>A0A182MIW6</accession>
<dbReference type="PANTHER" id="PTHR24248:SF199">
    <property type="entry name" value="IP13425P-RELATED"/>
    <property type="match status" value="1"/>
</dbReference>
<name>A0A182MIW6_9DIPT</name>
<evidence type="ECO:0000256" key="2">
    <source>
        <dbReference type="ARBA" id="ARBA00010663"/>
    </source>
</evidence>
<dbReference type="EnsemblMetazoa" id="ACUA019340-RA">
    <property type="protein sequence ID" value="ACUA019340-PA"/>
    <property type="gene ID" value="ACUA019340"/>
</dbReference>
<dbReference type="Pfam" id="PF00001">
    <property type="entry name" value="7tm_1"/>
    <property type="match status" value="1"/>
</dbReference>
<dbReference type="InterPro" id="IPR017452">
    <property type="entry name" value="GPCR_Rhodpsn_7TM"/>
</dbReference>
<evidence type="ECO:0000256" key="9">
    <source>
        <dbReference type="ARBA" id="ARBA00023170"/>
    </source>
</evidence>
<dbReference type="STRING" id="139723.A0A182MIW6"/>
<comment type="subcellular location">
    <subcellularLocation>
        <location evidence="1">Cell membrane</location>
        <topology evidence="1">Multi-pass membrane protein</topology>
    </subcellularLocation>
</comment>
<feature type="transmembrane region" description="Helical" evidence="12">
    <location>
        <begin position="183"/>
        <end position="205"/>
    </location>
</feature>
<keyword evidence="4 12" id="KW-0812">Transmembrane</keyword>
<dbReference type="SUPFAM" id="SSF81321">
    <property type="entry name" value="Family A G protein-coupled receptor-like"/>
    <property type="match status" value="1"/>
</dbReference>
<keyword evidence="6" id="KW-0297">G-protein coupled receptor</keyword>